<evidence type="ECO:0000313" key="2">
    <source>
        <dbReference type="Proteomes" id="UP000673375"/>
    </source>
</evidence>
<proteinExistence type="predicted"/>
<dbReference type="EMBL" id="JAEDXU010000009">
    <property type="protein sequence ID" value="MBP1047638.1"/>
    <property type="molecule type" value="Genomic_DNA"/>
</dbReference>
<dbReference type="Proteomes" id="UP000673375">
    <property type="component" value="Unassembled WGS sequence"/>
</dbReference>
<sequence>MSVARATSAQMSQAANALSTIQTFESDTGQTTVSGNKNAQSTIKQTTQAINNFVSAFNGDIEKITTVSSEFARVDAERAESFNAFDAVNPLGRWTP</sequence>
<comment type="caution">
    <text evidence="1">The sequence shown here is derived from an EMBL/GenBank/DDBJ whole genome shotgun (WGS) entry which is preliminary data.</text>
</comment>
<keyword evidence="2" id="KW-1185">Reference proteome</keyword>
<dbReference type="NCBIfam" id="TIGR04197">
    <property type="entry name" value="T7SS_SACOL2603"/>
    <property type="match status" value="1"/>
</dbReference>
<gene>
    <name evidence="1" type="ORF">I6N96_15225</name>
</gene>
<protein>
    <submittedName>
        <fullName evidence="1">TIGR04197 family type VII secretion effector</fullName>
    </submittedName>
</protein>
<dbReference type="InterPro" id="IPR021477">
    <property type="entry name" value="TVIIS_effector_SACOL2603_fam"/>
</dbReference>
<reference evidence="1 2" key="1">
    <citation type="submission" date="2020-12" db="EMBL/GenBank/DDBJ databases">
        <title>Vagococcus allomyrinae sp. nov. and Enterococcus lavae sp. nov., isolated from the larvae of Allomyrina dichotoma.</title>
        <authorList>
            <person name="Lee S.D."/>
        </authorList>
    </citation>
    <scope>NUCLEOTIDE SEQUENCE [LARGE SCALE GENOMIC DNA]</scope>
    <source>
        <strain evidence="1 2">BWM-S5</strain>
    </source>
</reference>
<evidence type="ECO:0000313" key="1">
    <source>
        <dbReference type="EMBL" id="MBP1047638.1"/>
    </source>
</evidence>
<accession>A0ABS4CMB1</accession>
<organism evidence="1 2">
    <name type="scientific">Enterococcus larvae</name>
    <dbReference type="NCBI Taxonomy" id="2794352"/>
    <lineage>
        <taxon>Bacteria</taxon>
        <taxon>Bacillati</taxon>
        <taxon>Bacillota</taxon>
        <taxon>Bacilli</taxon>
        <taxon>Lactobacillales</taxon>
        <taxon>Enterococcaceae</taxon>
        <taxon>Enterococcus</taxon>
    </lineage>
</organism>
<dbReference type="RefSeq" id="WP_209558422.1">
    <property type="nucleotide sequence ID" value="NZ_JAEDXU010000009.1"/>
</dbReference>
<name>A0ABS4CMB1_9ENTE</name>